<feature type="region of interest" description="Disordered" evidence="1">
    <location>
        <begin position="111"/>
        <end position="153"/>
    </location>
</feature>
<sequence>MLNRTTLSLLQRAGEALYAAQRAVAQEVQSQAEGVVHTVASAPFSTDADRAYAQLRTVARLSQELQAMDEQLRSLYGSAAAMQAPETQVLAALALSAPAARKARAAADSAATRAAQAGQDNAVAQDAEVKRPRAAPAPAGRARRSSAAPRLSGNDSKVLDYLQRTLKSEGWTEMTHAAMARGADIPLGSIGVAVKRLLKAGVLVEGARGHYRLG</sequence>
<dbReference type="RefSeq" id="WP_092936969.1">
    <property type="nucleotide sequence ID" value="NZ_FONX01000001.1"/>
</dbReference>
<proteinExistence type="predicted"/>
<feature type="compositionally biased region" description="Low complexity" evidence="1">
    <location>
        <begin position="134"/>
        <end position="150"/>
    </location>
</feature>
<organism evidence="2 3">
    <name type="scientific">Paracidovorax wautersii</name>
    <dbReference type="NCBI Taxonomy" id="1177982"/>
    <lineage>
        <taxon>Bacteria</taxon>
        <taxon>Pseudomonadati</taxon>
        <taxon>Pseudomonadota</taxon>
        <taxon>Betaproteobacteria</taxon>
        <taxon>Burkholderiales</taxon>
        <taxon>Comamonadaceae</taxon>
        <taxon>Paracidovorax</taxon>
    </lineage>
</organism>
<evidence type="ECO:0000256" key="1">
    <source>
        <dbReference type="SAM" id="MobiDB-lite"/>
    </source>
</evidence>
<dbReference type="AlphaFoldDB" id="A0A1I1ZV25"/>
<evidence type="ECO:0000313" key="2">
    <source>
        <dbReference type="EMBL" id="SFE35551.1"/>
    </source>
</evidence>
<gene>
    <name evidence="2" type="ORF">SAMN04489711_101355</name>
</gene>
<reference evidence="3" key="1">
    <citation type="submission" date="2016-10" db="EMBL/GenBank/DDBJ databases">
        <authorList>
            <person name="Varghese N."/>
            <person name="Submissions S."/>
        </authorList>
    </citation>
    <scope>NUCLEOTIDE SEQUENCE [LARGE SCALE GENOMIC DNA]</scope>
    <source>
        <strain evidence="3">DSM 27981</strain>
    </source>
</reference>
<name>A0A1I1ZV25_9BURK</name>
<dbReference type="Proteomes" id="UP000199119">
    <property type="component" value="Unassembled WGS sequence"/>
</dbReference>
<dbReference type="OrthoDB" id="8818971at2"/>
<evidence type="ECO:0000313" key="3">
    <source>
        <dbReference type="Proteomes" id="UP000199119"/>
    </source>
</evidence>
<dbReference type="EMBL" id="FONX01000001">
    <property type="protein sequence ID" value="SFE35551.1"/>
    <property type="molecule type" value="Genomic_DNA"/>
</dbReference>
<keyword evidence="3" id="KW-1185">Reference proteome</keyword>
<accession>A0A1I1ZV25</accession>
<protein>
    <submittedName>
        <fullName evidence="2">Uncharacterized protein</fullName>
    </submittedName>
</protein>